<evidence type="ECO:0000313" key="3">
    <source>
        <dbReference type="EMBL" id="GAA4333831.1"/>
    </source>
</evidence>
<reference evidence="4" key="1">
    <citation type="journal article" date="2019" name="Int. J. Syst. Evol. Microbiol.">
        <title>The Global Catalogue of Microorganisms (GCM) 10K type strain sequencing project: providing services to taxonomists for standard genome sequencing and annotation.</title>
        <authorList>
            <consortium name="The Broad Institute Genomics Platform"/>
            <consortium name="The Broad Institute Genome Sequencing Center for Infectious Disease"/>
            <person name="Wu L."/>
            <person name="Ma J."/>
        </authorList>
    </citation>
    <scope>NUCLEOTIDE SEQUENCE [LARGE SCALE GENOMIC DNA]</scope>
    <source>
        <strain evidence="4">JCM 17804</strain>
    </source>
</reference>
<dbReference type="Proteomes" id="UP001500975">
    <property type="component" value="Unassembled WGS sequence"/>
</dbReference>
<evidence type="ECO:0000256" key="1">
    <source>
        <dbReference type="ARBA" id="ARBA00022801"/>
    </source>
</evidence>
<organism evidence="3 4">
    <name type="scientific">Variovorax defluvii</name>
    <dbReference type="NCBI Taxonomy" id="913761"/>
    <lineage>
        <taxon>Bacteria</taxon>
        <taxon>Pseudomonadati</taxon>
        <taxon>Pseudomonadota</taxon>
        <taxon>Betaproteobacteria</taxon>
        <taxon>Burkholderiales</taxon>
        <taxon>Comamonadaceae</taxon>
        <taxon>Variovorax</taxon>
    </lineage>
</organism>
<comment type="caution">
    <text evidence="3">The sequence shown here is derived from an EMBL/GenBank/DDBJ whole genome shotgun (WGS) entry which is preliminary data.</text>
</comment>
<dbReference type="EMBL" id="BAABGJ010000008">
    <property type="protein sequence ID" value="GAA4333831.1"/>
    <property type="molecule type" value="Genomic_DNA"/>
</dbReference>
<dbReference type="Gene3D" id="3.40.50.1820">
    <property type="entry name" value="alpha/beta hydrolase"/>
    <property type="match status" value="1"/>
</dbReference>
<proteinExistence type="predicted"/>
<dbReference type="PANTHER" id="PTHR22946">
    <property type="entry name" value="DIENELACTONE HYDROLASE DOMAIN-CONTAINING PROTEIN-RELATED"/>
    <property type="match status" value="1"/>
</dbReference>
<dbReference type="Pfam" id="PF02129">
    <property type="entry name" value="Peptidase_S15"/>
    <property type="match status" value="1"/>
</dbReference>
<dbReference type="InterPro" id="IPR050261">
    <property type="entry name" value="FrsA_esterase"/>
</dbReference>
<dbReference type="InterPro" id="IPR000383">
    <property type="entry name" value="Xaa-Pro-like_dom"/>
</dbReference>
<dbReference type="PANTHER" id="PTHR22946:SF9">
    <property type="entry name" value="POLYKETIDE TRANSFERASE AF380"/>
    <property type="match status" value="1"/>
</dbReference>
<sequence>MKDGDAEYQLEMTLMRPANSGASLPVLVMNHGVPADKSQPATHLRARPVSQARVFLSAGFVVAIPMRRGYGQSEGSMPAFSCDIHAVAWEEAKDIEAAVRYLQSLAYVNADAITLLGVSAGALASFAAAGRMGPTVSRVINFSGGRRLRGLAARDCYPQALLSAFSTFGAEVSAPTLWLYAPNDSVFPAPLVAECLRVFRAAGGKAEFAEIPVYRGDPHDVFSNPGTMPIWSARVREFMGDRSIKAQKVGRPGAQPSSLELG</sequence>
<dbReference type="RefSeq" id="WP_345536196.1">
    <property type="nucleotide sequence ID" value="NZ_BAABGJ010000008.1"/>
</dbReference>
<protein>
    <recommendedName>
        <fullName evidence="2">Xaa-Pro dipeptidyl-peptidase-like domain-containing protein</fullName>
    </recommendedName>
</protein>
<keyword evidence="1" id="KW-0378">Hydrolase</keyword>
<feature type="domain" description="Xaa-Pro dipeptidyl-peptidase-like" evidence="2">
    <location>
        <begin position="8"/>
        <end position="140"/>
    </location>
</feature>
<accession>A0ABP8H3S8</accession>
<dbReference type="SUPFAM" id="SSF53474">
    <property type="entry name" value="alpha/beta-Hydrolases"/>
    <property type="match status" value="1"/>
</dbReference>
<dbReference type="InterPro" id="IPR029058">
    <property type="entry name" value="AB_hydrolase_fold"/>
</dbReference>
<evidence type="ECO:0000259" key="2">
    <source>
        <dbReference type="Pfam" id="PF02129"/>
    </source>
</evidence>
<gene>
    <name evidence="3" type="ORF">GCM10023165_09220</name>
</gene>
<evidence type="ECO:0000313" key="4">
    <source>
        <dbReference type="Proteomes" id="UP001500975"/>
    </source>
</evidence>
<name>A0ABP8H3S8_9BURK</name>
<keyword evidence="4" id="KW-1185">Reference proteome</keyword>